<evidence type="ECO:0000313" key="2">
    <source>
        <dbReference type="Proteomes" id="UP000037069"/>
    </source>
</evidence>
<protein>
    <submittedName>
        <fullName evidence="1">Uncharacterized protein</fullName>
    </submittedName>
</protein>
<dbReference type="AlphaFoldDB" id="A0A0L0BWN8"/>
<name>A0A0L0BWN8_LUCCU</name>
<comment type="caution">
    <text evidence="1">The sequence shown here is derived from an EMBL/GenBank/DDBJ whole genome shotgun (WGS) entry which is preliminary data.</text>
</comment>
<reference evidence="1 2" key="1">
    <citation type="journal article" date="2015" name="Nat. Commun.">
        <title>Lucilia cuprina genome unlocks parasitic fly biology to underpin future interventions.</title>
        <authorList>
            <person name="Anstead C.A."/>
            <person name="Korhonen P.K."/>
            <person name="Young N.D."/>
            <person name="Hall R.S."/>
            <person name="Jex A.R."/>
            <person name="Murali S.C."/>
            <person name="Hughes D.S."/>
            <person name="Lee S.F."/>
            <person name="Perry T."/>
            <person name="Stroehlein A.J."/>
            <person name="Ansell B.R."/>
            <person name="Breugelmans B."/>
            <person name="Hofmann A."/>
            <person name="Qu J."/>
            <person name="Dugan S."/>
            <person name="Lee S.L."/>
            <person name="Chao H."/>
            <person name="Dinh H."/>
            <person name="Han Y."/>
            <person name="Doddapaneni H.V."/>
            <person name="Worley K.C."/>
            <person name="Muzny D.M."/>
            <person name="Ioannidis P."/>
            <person name="Waterhouse R.M."/>
            <person name="Zdobnov E.M."/>
            <person name="James P.J."/>
            <person name="Bagnall N.H."/>
            <person name="Kotze A.C."/>
            <person name="Gibbs R.A."/>
            <person name="Richards S."/>
            <person name="Batterham P."/>
            <person name="Gasser R.B."/>
        </authorList>
    </citation>
    <scope>NUCLEOTIDE SEQUENCE [LARGE SCALE GENOMIC DNA]</scope>
    <source>
        <strain evidence="1 2">LS</strain>
        <tissue evidence="1">Full body</tissue>
    </source>
</reference>
<sequence length="62" mass="7502">MYSLFIVKKDCFEKHLEKIGVLIHKLTLLTEKLLYQYLQSTDQTDRLRFTFFDDLMTISKIQ</sequence>
<evidence type="ECO:0000313" key="1">
    <source>
        <dbReference type="EMBL" id="KNC24426.1"/>
    </source>
</evidence>
<dbReference type="EMBL" id="JRES01001237">
    <property type="protein sequence ID" value="KNC24426.1"/>
    <property type="molecule type" value="Genomic_DNA"/>
</dbReference>
<proteinExistence type="predicted"/>
<gene>
    <name evidence="1" type="ORF">FF38_03152</name>
</gene>
<keyword evidence="2" id="KW-1185">Reference proteome</keyword>
<organism evidence="1 2">
    <name type="scientific">Lucilia cuprina</name>
    <name type="common">Green bottle fly</name>
    <name type="synonym">Australian sheep blowfly</name>
    <dbReference type="NCBI Taxonomy" id="7375"/>
    <lineage>
        <taxon>Eukaryota</taxon>
        <taxon>Metazoa</taxon>
        <taxon>Ecdysozoa</taxon>
        <taxon>Arthropoda</taxon>
        <taxon>Hexapoda</taxon>
        <taxon>Insecta</taxon>
        <taxon>Pterygota</taxon>
        <taxon>Neoptera</taxon>
        <taxon>Endopterygota</taxon>
        <taxon>Diptera</taxon>
        <taxon>Brachycera</taxon>
        <taxon>Muscomorpha</taxon>
        <taxon>Oestroidea</taxon>
        <taxon>Calliphoridae</taxon>
        <taxon>Luciliinae</taxon>
        <taxon>Lucilia</taxon>
    </lineage>
</organism>
<accession>A0A0L0BWN8</accession>
<dbReference type="Proteomes" id="UP000037069">
    <property type="component" value="Unassembled WGS sequence"/>
</dbReference>